<dbReference type="FunFam" id="3.40.120.10:FF:000003">
    <property type="entry name" value="Phosphoglucosamine mutase"/>
    <property type="match status" value="1"/>
</dbReference>
<dbReference type="EMBL" id="DSLA01000092">
    <property type="protein sequence ID" value="HEH35637.1"/>
    <property type="molecule type" value="Genomic_DNA"/>
</dbReference>
<evidence type="ECO:0000259" key="9">
    <source>
        <dbReference type="Pfam" id="PF02878"/>
    </source>
</evidence>
<dbReference type="Gene3D" id="3.40.120.10">
    <property type="entry name" value="Alpha-D-Glucose-1,6-Bisphosphate, subunit A, domain 3"/>
    <property type="match status" value="3"/>
</dbReference>
<sequence>MSLFGTNGVRGIANEELTPEMALDLGRTIATLKPGKIAVACDTRISSFMFKSAVLAGIMSAGSDAVDLGIAPTPALQYYAKRKRVAAVAVTASHNPREYNGIKFIQENGAEFFREMDEESEKIYLSKKFRIAKWDEVGSLLKDDCIEMYIDAIVESVSLDKGYRVVVDCGNGATFLTSPEIIKRLGCQVFSINCHPDGGFPCRNPEPTEKELDLLKKSVINFKADFGVAHDGDGDRAVFVDERGEFVPEDVMLALMAKYYVEKNKGGIVVTPVSSSRCVEDAVREAGGEIVYTAVGSPVVAKVMLEKEAIFGGEGNGGFIFPEHLLARDGGMGIAKVLQLIDETGKKLSELVAEIPRYHMIKGKIECREKERVLLGLRKMYPDANHIDGVRIDLEDGWILIRPSGTEPIVRIYAEGRTKERAEELYGEGLKILKRLM</sequence>
<keyword evidence="5 7" id="KW-0460">Magnesium</keyword>
<proteinExistence type="inferred from homology"/>
<dbReference type="PANTHER" id="PTHR43771:SF1">
    <property type="entry name" value="PHOSPHOMANNOMUTASE"/>
    <property type="match status" value="1"/>
</dbReference>
<feature type="domain" description="Alpha-D-phosphohexomutase alpha/beta/alpha" evidence="9">
    <location>
        <begin position="2"/>
        <end position="129"/>
    </location>
</feature>
<dbReference type="InterPro" id="IPR016066">
    <property type="entry name" value="A-D-PHexomutase_CS"/>
</dbReference>
<evidence type="ECO:0000256" key="7">
    <source>
        <dbReference type="RuleBase" id="RU004326"/>
    </source>
</evidence>
<dbReference type="AlphaFoldDB" id="A0A7J2TJ76"/>
<evidence type="ECO:0000259" key="11">
    <source>
        <dbReference type="Pfam" id="PF02880"/>
    </source>
</evidence>
<dbReference type="InterPro" id="IPR005846">
    <property type="entry name" value="A-D-PHexomutase_a/b/a-III"/>
</dbReference>
<feature type="domain" description="Alpha-D-phosphohexomutase C-terminal" evidence="8">
    <location>
        <begin position="380"/>
        <end position="425"/>
    </location>
</feature>
<dbReference type="InterPro" id="IPR016055">
    <property type="entry name" value="A-D-PHexomutase_a/b/a-I/II/III"/>
</dbReference>
<feature type="domain" description="Alpha-D-phosphohexomutase alpha/beta/alpha" evidence="11">
    <location>
        <begin position="250"/>
        <end position="357"/>
    </location>
</feature>
<dbReference type="PANTHER" id="PTHR43771">
    <property type="entry name" value="PHOSPHOMANNOMUTASE"/>
    <property type="match status" value="1"/>
</dbReference>
<keyword evidence="6 12" id="KW-0413">Isomerase</keyword>
<dbReference type="InterPro" id="IPR005841">
    <property type="entry name" value="Alpha-D-phosphohexomutase_SF"/>
</dbReference>
<dbReference type="InterPro" id="IPR036900">
    <property type="entry name" value="A-D-PHexomutase_C_sf"/>
</dbReference>
<dbReference type="PROSITE" id="PS00710">
    <property type="entry name" value="PGM_PMM"/>
    <property type="match status" value="1"/>
</dbReference>
<dbReference type="Pfam" id="PF02880">
    <property type="entry name" value="PGM_PMM_III"/>
    <property type="match status" value="1"/>
</dbReference>
<reference evidence="12" key="1">
    <citation type="journal article" date="2020" name="mSystems">
        <title>Genome- and Community-Level Interaction Insights into Carbon Utilization and Element Cycling Functions of Hydrothermarchaeota in Hydrothermal Sediment.</title>
        <authorList>
            <person name="Zhou Z."/>
            <person name="Liu Y."/>
            <person name="Xu W."/>
            <person name="Pan J."/>
            <person name="Luo Z.H."/>
            <person name="Li M."/>
        </authorList>
    </citation>
    <scope>NUCLEOTIDE SEQUENCE [LARGE SCALE GENOMIC DNA]</scope>
    <source>
        <strain evidence="12">SpSt-26</strain>
    </source>
</reference>
<organism evidence="12">
    <name type="scientific">Archaeoglobus fulgidus</name>
    <dbReference type="NCBI Taxonomy" id="2234"/>
    <lineage>
        <taxon>Archaea</taxon>
        <taxon>Methanobacteriati</taxon>
        <taxon>Methanobacteriota</taxon>
        <taxon>Archaeoglobi</taxon>
        <taxon>Archaeoglobales</taxon>
        <taxon>Archaeoglobaceae</taxon>
        <taxon>Archaeoglobus</taxon>
    </lineage>
</organism>
<dbReference type="GO" id="GO:0005975">
    <property type="term" value="P:carbohydrate metabolic process"/>
    <property type="evidence" value="ECO:0007669"/>
    <property type="project" value="InterPro"/>
</dbReference>
<comment type="cofactor">
    <cofactor evidence="1">
        <name>Mg(2+)</name>
        <dbReference type="ChEBI" id="CHEBI:18420"/>
    </cofactor>
</comment>
<accession>A0A7J2TJ76</accession>
<dbReference type="InterPro" id="IPR024086">
    <property type="entry name" value="GlmM_arc-type"/>
</dbReference>
<name>A0A7J2TJ76_ARCFL</name>
<comment type="caution">
    <text evidence="12">The sequence shown here is derived from an EMBL/GenBank/DDBJ whole genome shotgun (WGS) entry which is preliminary data.</text>
</comment>
<keyword evidence="4 7" id="KW-0479">Metal-binding</keyword>
<gene>
    <name evidence="12" type="primary">glmM</name>
    <name evidence="12" type="ORF">ENP88_05745</name>
</gene>
<feature type="domain" description="Alpha-D-phosphohexomutase alpha/beta/alpha" evidence="10">
    <location>
        <begin position="148"/>
        <end position="244"/>
    </location>
</feature>
<evidence type="ECO:0000256" key="1">
    <source>
        <dbReference type="ARBA" id="ARBA00001946"/>
    </source>
</evidence>
<dbReference type="NCBIfam" id="TIGR03990">
    <property type="entry name" value="Arch_GlmM"/>
    <property type="match status" value="1"/>
</dbReference>
<dbReference type="PRINTS" id="PR00509">
    <property type="entry name" value="PGMPMM"/>
</dbReference>
<dbReference type="GO" id="GO:0000287">
    <property type="term" value="F:magnesium ion binding"/>
    <property type="evidence" value="ECO:0007669"/>
    <property type="project" value="InterPro"/>
</dbReference>
<evidence type="ECO:0000259" key="10">
    <source>
        <dbReference type="Pfam" id="PF02879"/>
    </source>
</evidence>
<dbReference type="Pfam" id="PF02879">
    <property type="entry name" value="PGM_PMM_II"/>
    <property type="match status" value="1"/>
</dbReference>
<dbReference type="Pfam" id="PF00408">
    <property type="entry name" value="PGM_PMM_IV"/>
    <property type="match status" value="1"/>
</dbReference>
<evidence type="ECO:0000313" key="12">
    <source>
        <dbReference type="EMBL" id="HEH35637.1"/>
    </source>
</evidence>
<evidence type="ECO:0000256" key="3">
    <source>
        <dbReference type="ARBA" id="ARBA00022553"/>
    </source>
</evidence>
<evidence type="ECO:0000256" key="6">
    <source>
        <dbReference type="ARBA" id="ARBA00023235"/>
    </source>
</evidence>
<dbReference type="SUPFAM" id="SSF55957">
    <property type="entry name" value="Phosphoglucomutase, C-terminal domain"/>
    <property type="match status" value="1"/>
</dbReference>
<keyword evidence="3" id="KW-0597">Phosphoprotein</keyword>
<dbReference type="InterPro" id="IPR005845">
    <property type="entry name" value="A-D-PHexomutase_a/b/a-II"/>
</dbReference>
<evidence type="ECO:0000256" key="2">
    <source>
        <dbReference type="ARBA" id="ARBA00010231"/>
    </source>
</evidence>
<evidence type="ECO:0000256" key="4">
    <source>
        <dbReference type="ARBA" id="ARBA00022723"/>
    </source>
</evidence>
<dbReference type="Pfam" id="PF02878">
    <property type="entry name" value="PGM_PMM_I"/>
    <property type="match status" value="1"/>
</dbReference>
<dbReference type="Gene3D" id="3.30.310.50">
    <property type="entry name" value="Alpha-D-phosphohexomutase, C-terminal domain"/>
    <property type="match status" value="1"/>
</dbReference>
<evidence type="ECO:0000256" key="5">
    <source>
        <dbReference type="ARBA" id="ARBA00022842"/>
    </source>
</evidence>
<dbReference type="SUPFAM" id="SSF53738">
    <property type="entry name" value="Phosphoglucomutase, first 3 domains"/>
    <property type="match status" value="3"/>
</dbReference>
<dbReference type="EC" id="5.4.2.10" evidence="12"/>
<dbReference type="InterPro" id="IPR005844">
    <property type="entry name" value="A-D-PHexomutase_a/b/a-I"/>
</dbReference>
<comment type="similarity">
    <text evidence="2 7">Belongs to the phosphohexose mutase family.</text>
</comment>
<dbReference type="InterPro" id="IPR005843">
    <property type="entry name" value="A-D-PHexomutase_C"/>
</dbReference>
<protein>
    <submittedName>
        <fullName evidence="12">Phosphoglucosamine mutase</fullName>
        <ecNumber evidence="12">5.4.2.10</ecNumber>
    </submittedName>
</protein>
<evidence type="ECO:0000259" key="8">
    <source>
        <dbReference type="Pfam" id="PF00408"/>
    </source>
</evidence>
<dbReference type="CDD" id="cd03087">
    <property type="entry name" value="PGM_like1"/>
    <property type="match status" value="1"/>
</dbReference>
<dbReference type="GO" id="GO:0008966">
    <property type="term" value="F:phosphoglucosamine mutase activity"/>
    <property type="evidence" value="ECO:0007669"/>
    <property type="project" value="UniProtKB-EC"/>
</dbReference>